<keyword evidence="13" id="KW-1185">Reference proteome</keyword>
<evidence type="ECO:0000256" key="7">
    <source>
        <dbReference type="ARBA" id="ARBA00022824"/>
    </source>
</evidence>
<keyword evidence="9" id="KW-0472">Membrane</keyword>
<accession>A0A8H4LIK2</accession>
<reference evidence="12 13" key="1">
    <citation type="submission" date="2020-01" db="EMBL/GenBank/DDBJ databases">
        <title>Identification and distribution of gene clusters putatively required for synthesis of sphingolipid metabolism inhibitors in phylogenetically diverse species of the filamentous fungus Fusarium.</title>
        <authorList>
            <person name="Kim H.-S."/>
            <person name="Busman M."/>
            <person name="Brown D.W."/>
            <person name="Divon H."/>
            <person name="Uhlig S."/>
            <person name="Proctor R.H."/>
        </authorList>
    </citation>
    <scope>NUCLEOTIDE SEQUENCE [LARGE SCALE GENOMIC DNA]</scope>
    <source>
        <strain evidence="12 13">NRRL 20459</strain>
    </source>
</reference>
<feature type="compositionally biased region" description="Polar residues" evidence="11">
    <location>
        <begin position="599"/>
        <end position="617"/>
    </location>
</feature>
<feature type="signal peptide" evidence="10">
    <location>
        <begin position="1"/>
        <end position="19"/>
    </location>
</feature>
<evidence type="ECO:0000313" key="12">
    <source>
        <dbReference type="EMBL" id="KAF4469416.1"/>
    </source>
</evidence>
<evidence type="ECO:0000256" key="1">
    <source>
        <dbReference type="ARBA" id="ARBA00002791"/>
    </source>
</evidence>
<dbReference type="GO" id="GO:0018279">
    <property type="term" value="P:protein N-linked glycosylation via asparagine"/>
    <property type="evidence" value="ECO:0007669"/>
    <property type="project" value="TreeGrafter"/>
</dbReference>
<dbReference type="OrthoDB" id="310030at2759"/>
<evidence type="ECO:0000256" key="4">
    <source>
        <dbReference type="ARBA" id="ARBA00008905"/>
    </source>
</evidence>
<comment type="subcellular location">
    <subcellularLocation>
        <location evidence="2 10">Endoplasmic reticulum membrane</location>
        <topology evidence="2 10">Single-pass type I membrane protein</topology>
    </subcellularLocation>
</comment>
<dbReference type="UniPathway" id="UPA00378"/>
<sequence length="628" mass="70996">MKPSAIATALLSFVSAALASATPETQTSKVILPADFKPPQVFKNANLVHVISLEKNYVKEQINVLVENVASEPQTEYYVPFTADQLPRVGGFEVKDRKDASAGTFATEVVEYDPLSDVQYYRIQLPTPLKPGAQQTLGITFYYLKAYYPLPAAVPQDENQFLAYDFSVYAPSAYPTLKQKTEVKAISSSIPDYTKLPGNGDVKEFPVKQGAKLTYGPFDEKPAGAVSPARVRFEYTKPVTHVKELERDIEVSHWGGNVAFGERYDLYHRGANLSTLFNRVKWAQAQFYNPPTHALKELRVPLQVGSVDAYFVDTIGNVSTSRFRTNRREALLELKPRYPLFGGWKYPFTIGWNSDAANFVRKTATGGYVLKVPFLEGPKQPEGVEYEHINVRVVLPEGAENVKFYTNIPESAITSTSIDLTKTYLDTVGRTTVTIKARNLVDEFRDRQLIISYDAPLSSALRKPLVIFVSHPGSKDPPPCLRLASCLASWWWWVGMEMAWVANPKETGQDAGLEAKHTFKKDLVLHSFRVLHPLSLFLLASLQLNFSPTYHPQPSFKSPKMCFRTEPKTKYYYHEEIVPARRHHGHHHHHHHHSHSRSPRASYTSVTRRSYSHSPRTSGRVVYESRYV</sequence>
<comment type="function">
    <text evidence="1 10">Subunit of the oligosaccharyl transferase (OST) complex that catalyzes the initial transfer of a defined glycan (Glc(3)Man(9)GlcNAc(2) in eukaryotes) from the lipid carrier dolichol-pyrophosphate to an asparagine residue within an Asn-X-Ser/Thr consensus motif in nascent polypeptide chains, the first step in protein N-glycosylation. N-glycosylation occurs cotranslationally and the complex associates with the Sec61 complex at the channel-forming translocon complex that mediates protein translocation across the endoplasmic reticulum (ER). All subunits are required for a maximal enzyme activity.</text>
</comment>
<evidence type="ECO:0000256" key="11">
    <source>
        <dbReference type="SAM" id="MobiDB-lite"/>
    </source>
</evidence>
<keyword evidence="5" id="KW-0812">Transmembrane</keyword>
<comment type="pathway">
    <text evidence="3 10">Protein modification; protein glycosylation.</text>
</comment>
<feature type="chain" id="PRO_5034478709" description="Dolichyl-diphosphooligosaccharide--protein glycosyltransferase subunit 1" evidence="10">
    <location>
        <begin position="20"/>
        <end position="628"/>
    </location>
</feature>
<proteinExistence type="inferred from homology"/>
<dbReference type="PANTHER" id="PTHR21049:SF0">
    <property type="entry name" value="DOLICHYL-DIPHOSPHOOLIGOSACCHARIDE--PROTEIN GLYCOSYLTRANSFERASE SUBUNIT 1"/>
    <property type="match status" value="1"/>
</dbReference>
<dbReference type="EMBL" id="JAADYS010000478">
    <property type="protein sequence ID" value="KAF4469416.1"/>
    <property type="molecule type" value="Genomic_DNA"/>
</dbReference>
<dbReference type="PANTHER" id="PTHR21049">
    <property type="entry name" value="RIBOPHORIN I"/>
    <property type="match status" value="1"/>
</dbReference>
<evidence type="ECO:0000256" key="5">
    <source>
        <dbReference type="ARBA" id="ARBA00022692"/>
    </source>
</evidence>
<gene>
    <name evidence="12" type="ORF">FALBO_3681</name>
</gene>
<evidence type="ECO:0000256" key="9">
    <source>
        <dbReference type="ARBA" id="ARBA00023136"/>
    </source>
</evidence>
<evidence type="ECO:0000256" key="8">
    <source>
        <dbReference type="ARBA" id="ARBA00022989"/>
    </source>
</evidence>
<keyword evidence="8" id="KW-1133">Transmembrane helix</keyword>
<evidence type="ECO:0000313" key="13">
    <source>
        <dbReference type="Proteomes" id="UP000554235"/>
    </source>
</evidence>
<keyword evidence="6 10" id="KW-0732">Signal</keyword>
<feature type="compositionally biased region" description="Basic residues" evidence="11">
    <location>
        <begin position="582"/>
        <end position="598"/>
    </location>
</feature>
<comment type="similarity">
    <text evidence="4 10">Belongs to the OST1 family.</text>
</comment>
<comment type="subunit">
    <text evidence="10">Component of the oligosaccharyltransferase (OST) complex.</text>
</comment>
<evidence type="ECO:0000256" key="3">
    <source>
        <dbReference type="ARBA" id="ARBA00004922"/>
    </source>
</evidence>
<protein>
    <recommendedName>
        <fullName evidence="10">Dolichyl-diphosphooligosaccharide--protein glycosyltransferase subunit 1</fullName>
    </recommendedName>
</protein>
<dbReference type="GO" id="GO:0008250">
    <property type="term" value="C:oligosaccharyltransferase complex"/>
    <property type="evidence" value="ECO:0007669"/>
    <property type="project" value="UniProtKB-UniRule"/>
</dbReference>
<keyword evidence="12" id="KW-0808">Transferase</keyword>
<keyword evidence="7 10" id="KW-0256">Endoplasmic reticulum</keyword>
<dbReference type="AlphaFoldDB" id="A0A8H4LIK2"/>
<organism evidence="12 13">
    <name type="scientific">Fusarium albosuccineum</name>
    <dbReference type="NCBI Taxonomy" id="1237068"/>
    <lineage>
        <taxon>Eukaryota</taxon>
        <taxon>Fungi</taxon>
        <taxon>Dikarya</taxon>
        <taxon>Ascomycota</taxon>
        <taxon>Pezizomycotina</taxon>
        <taxon>Sordariomycetes</taxon>
        <taxon>Hypocreomycetidae</taxon>
        <taxon>Hypocreales</taxon>
        <taxon>Nectriaceae</taxon>
        <taxon>Fusarium</taxon>
        <taxon>Fusarium decemcellulare species complex</taxon>
    </lineage>
</organism>
<dbReference type="Proteomes" id="UP000554235">
    <property type="component" value="Unassembled WGS sequence"/>
</dbReference>
<evidence type="ECO:0000256" key="2">
    <source>
        <dbReference type="ARBA" id="ARBA00004115"/>
    </source>
</evidence>
<evidence type="ECO:0000256" key="6">
    <source>
        <dbReference type="ARBA" id="ARBA00022729"/>
    </source>
</evidence>
<name>A0A8H4LIK2_9HYPO</name>
<dbReference type="InterPro" id="IPR007676">
    <property type="entry name" value="Ribophorin_I"/>
</dbReference>
<comment type="caution">
    <text evidence="12">The sequence shown here is derived from an EMBL/GenBank/DDBJ whole genome shotgun (WGS) entry which is preliminary data.</text>
</comment>
<feature type="region of interest" description="Disordered" evidence="11">
    <location>
        <begin position="582"/>
        <end position="628"/>
    </location>
</feature>
<evidence type="ECO:0000256" key="10">
    <source>
        <dbReference type="RuleBase" id="RU361143"/>
    </source>
</evidence>
<dbReference type="GO" id="GO:0016740">
    <property type="term" value="F:transferase activity"/>
    <property type="evidence" value="ECO:0007669"/>
    <property type="project" value="UniProtKB-KW"/>
</dbReference>
<dbReference type="Pfam" id="PF04597">
    <property type="entry name" value="Ribophorin_I"/>
    <property type="match status" value="1"/>
</dbReference>